<proteinExistence type="predicted"/>
<organism evidence="1 2">
    <name type="scientific">Phytophthora citrophthora</name>
    <dbReference type="NCBI Taxonomy" id="4793"/>
    <lineage>
        <taxon>Eukaryota</taxon>
        <taxon>Sar</taxon>
        <taxon>Stramenopiles</taxon>
        <taxon>Oomycota</taxon>
        <taxon>Peronosporomycetes</taxon>
        <taxon>Peronosporales</taxon>
        <taxon>Peronosporaceae</taxon>
        <taxon>Phytophthora</taxon>
    </lineage>
</organism>
<comment type="caution">
    <text evidence="1">The sequence shown here is derived from an EMBL/GenBank/DDBJ whole genome shotgun (WGS) entry which is preliminary data.</text>
</comment>
<dbReference type="AlphaFoldDB" id="A0AAD9H094"/>
<gene>
    <name evidence="1" type="ORF">P3T76_000136</name>
</gene>
<name>A0AAD9H094_9STRA</name>
<sequence>MPIHLEGEYGYADIVLHAVFPSAKVAGIFIKDCALEANKNVEYASNNGDFREWKCTARDSVFKKKLLPSW</sequence>
<dbReference type="Proteomes" id="UP001259832">
    <property type="component" value="Unassembled WGS sequence"/>
</dbReference>
<evidence type="ECO:0000313" key="2">
    <source>
        <dbReference type="Proteomes" id="UP001259832"/>
    </source>
</evidence>
<keyword evidence="2" id="KW-1185">Reference proteome</keyword>
<accession>A0AAD9H094</accession>
<dbReference type="EMBL" id="JASMQC010000001">
    <property type="protein sequence ID" value="KAK1947846.1"/>
    <property type="molecule type" value="Genomic_DNA"/>
</dbReference>
<protein>
    <submittedName>
        <fullName evidence="1">Uncharacterized protein</fullName>
    </submittedName>
</protein>
<reference evidence="1" key="1">
    <citation type="submission" date="2023-08" db="EMBL/GenBank/DDBJ databases">
        <title>Reference Genome Resource for the Citrus Pathogen Phytophthora citrophthora.</title>
        <authorList>
            <person name="Moller H."/>
            <person name="Coetzee B."/>
            <person name="Rose L.J."/>
            <person name="Van Niekerk J.M."/>
        </authorList>
    </citation>
    <scope>NUCLEOTIDE SEQUENCE</scope>
    <source>
        <strain evidence="1">STE-U-9442</strain>
    </source>
</reference>
<evidence type="ECO:0000313" key="1">
    <source>
        <dbReference type="EMBL" id="KAK1947846.1"/>
    </source>
</evidence>